<evidence type="ECO:0000259" key="7">
    <source>
        <dbReference type="Pfam" id="PF04085"/>
    </source>
</evidence>
<dbReference type="Proteomes" id="UP001375743">
    <property type="component" value="Unassembled WGS sequence"/>
</dbReference>
<evidence type="ECO:0000256" key="6">
    <source>
        <dbReference type="SAM" id="MobiDB-lite"/>
    </source>
</evidence>
<dbReference type="InterPro" id="IPR042177">
    <property type="entry name" value="Cell/Rod_1"/>
</dbReference>
<dbReference type="EMBL" id="JBBLZC010000002">
    <property type="protein sequence ID" value="MEK0082037.1"/>
    <property type="molecule type" value="Genomic_DNA"/>
</dbReference>
<protein>
    <recommendedName>
        <fullName evidence="2 5">Cell shape-determining protein MreC</fullName>
    </recommendedName>
    <alternativeName>
        <fullName evidence="4 5">Cell shape protein MreC</fullName>
    </alternativeName>
</protein>
<dbReference type="Pfam" id="PF04085">
    <property type="entry name" value="MreC"/>
    <property type="match status" value="1"/>
</dbReference>
<dbReference type="Gene3D" id="2.40.10.350">
    <property type="entry name" value="Rod shape-determining protein MreC, domain 2"/>
    <property type="match status" value="1"/>
</dbReference>
<dbReference type="PIRSF" id="PIRSF038471">
    <property type="entry name" value="MreC"/>
    <property type="match status" value="1"/>
</dbReference>
<comment type="similarity">
    <text evidence="1 5">Belongs to the MreC family.</text>
</comment>
<feature type="region of interest" description="Disordered" evidence="6">
    <location>
        <begin position="281"/>
        <end position="301"/>
    </location>
</feature>
<evidence type="ECO:0000256" key="2">
    <source>
        <dbReference type="ARBA" id="ARBA00013855"/>
    </source>
</evidence>
<dbReference type="InterPro" id="IPR055342">
    <property type="entry name" value="MreC_beta-barrel_core"/>
</dbReference>
<dbReference type="RefSeq" id="WP_418157893.1">
    <property type="nucleotide sequence ID" value="NZ_JBBLZC010000002.1"/>
</dbReference>
<gene>
    <name evidence="8" type="primary">mreC</name>
    <name evidence="8" type="ORF">U1T56_02650</name>
</gene>
<name>A0ABU8XPV5_9PROT</name>
<dbReference type="InterPro" id="IPR007221">
    <property type="entry name" value="MreC"/>
</dbReference>
<comment type="caution">
    <text evidence="8">The sequence shown here is derived from an EMBL/GenBank/DDBJ whole genome shotgun (WGS) entry which is preliminary data.</text>
</comment>
<dbReference type="PANTHER" id="PTHR34138:SF1">
    <property type="entry name" value="CELL SHAPE-DETERMINING PROTEIN MREC"/>
    <property type="match status" value="1"/>
</dbReference>
<evidence type="ECO:0000256" key="5">
    <source>
        <dbReference type="PIRNR" id="PIRNR038471"/>
    </source>
</evidence>
<evidence type="ECO:0000256" key="4">
    <source>
        <dbReference type="ARBA" id="ARBA00032089"/>
    </source>
</evidence>
<dbReference type="Gene3D" id="2.40.10.340">
    <property type="entry name" value="Rod shape-determining protein MreC, domain 1"/>
    <property type="match status" value="1"/>
</dbReference>
<dbReference type="PANTHER" id="PTHR34138">
    <property type="entry name" value="CELL SHAPE-DETERMINING PROTEIN MREC"/>
    <property type="match status" value="1"/>
</dbReference>
<reference evidence="8 9" key="1">
    <citation type="submission" date="2024-01" db="EMBL/GenBank/DDBJ databases">
        <title>Multi-omics insights into the function and evolution of sodium benzoate biodegradation pathways in Benzoatithermus flavus gen. nov., sp. nov. from hot spring.</title>
        <authorList>
            <person name="Hu C.-J."/>
            <person name="Li W.-J."/>
        </authorList>
    </citation>
    <scope>NUCLEOTIDE SEQUENCE [LARGE SCALE GENOMIC DNA]</scope>
    <source>
        <strain evidence="8 9">SYSU G07066</strain>
    </source>
</reference>
<keyword evidence="3 5" id="KW-0133">Cell shape</keyword>
<dbReference type="InterPro" id="IPR042175">
    <property type="entry name" value="Cell/Rod_MreC_2"/>
</dbReference>
<evidence type="ECO:0000256" key="1">
    <source>
        <dbReference type="ARBA" id="ARBA00009369"/>
    </source>
</evidence>
<evidence type="ECO:0000256" key="3">
    <source>
        <dbReference type="ARBA" id="ARBA00022960"/>
    </source>
</evidence>
<evidence type="ECO:0000313" key="9">
    <source>
        <dbReference type="Proteomes" id="UP001375743"/>
    </source>
</evidence>
<comment type="function">
    <text evidence="5">Involved in formation and maintenance of cell shape.</text>
</comment>
<organism evidence="8 9">
    <name type="scientific">Benzoatithermus flavus</name>
    <dbReference type="NCBI Taxonomy" id="3108223"/>
    <lineage>
        <taxon>Bacteria</taxon>
        <taxon>Pseudomonadati</taxon>
        <taxon>Pseudomonadota</taxon>
        <taxon>Alphaproteobacteria</taxon>
        <taxon>Geminicoccales</taxon>
        <taxon>Geminicoccaceae</taxon>
        <taxon>Benzoatithermus</taxon>
    </lineage>
</organism>
<proteinExistence type="inferred from homology"/>
<keyword evidence="9" id="KW-1185">Reference proteome</keyword>
<feature type="domain" description="Rod shape-determining protein MreC beta-barrel core" evidence="7">
    <location>
        <begin position="134"/>
        <end position="272"/>
    </location>
</feature>
<accession>A0ABU8XPV5</accession>
<sequence length="301" mass="32392">MLFLGSNWPRVVVQLRTAIDRSALGILIGLSVLLLLLGKADMKLANLVIEQLDDASVPVLRVLNEPVAAVRGAFDRLGEMLAIYEENARLREENRRLLAWQAEAAKLTVQNRALRQMLQIPPVERAPSWTTARVVADSGGVFVHTLLLDAGADRGIVSGMPAVSPQGLVGRVIDVGRHSSRILLITDFNSRIPVVVESSGDQAILEGDNTAEPALRFLPINPGFKVGDRVLTSGRGGLLPPGLLVGQISAITDGKVAVRPYVDWARLDYLSLLRSEGVLPPEPQSGVRHGAGTRSLQAARP</sequence>
<evidence type="ECO:0000313" key="8">
    <source>
        <dbReference type="EMBL" id="MEK0082037.1"/>
    </source>
</evidence>